<dbReference type="Gene3D" id="2.40.50.100">
    <property type="match status" value="1"/>
</dbReference>
<dbReference type="SUPFAM" id="SSF111369">
    <property type="entry name" value="HlyD-like secretion proteins"/>
    <property type="match status" value="2"/>
</dbReference>
<dbReference type="InterPro" id="IPR050739">
    <property type="entry name" value="MFP"/>
</dbReference>
<evidence type="ECO:0000259" key="2">
    <source>
        <dbReference type="Pfam" id="PF25917"/>
    </source>
</evidence>
<dbReference type="InterPro" id="IPR058625">
    <property type="entry name" value="MdtA-like_BSH"/>
</dbReference>
<dbReference type="GO" id="GO:0055085">
    <property type="term" value="P:transmembrane transport"/>
    <property type="evidence" value="ECO:0007669"/>
    <property type="project" value="InterPro"/>
</dbReference>
<reference evidence="4 5" key="1">
    <citation type="submission" date="2020-01" db="EMBL/GenBank/DDBJ databases">
        <title>Draft genome assembly of Ensifer adhaerens T173.</title>
        <authorList>
            <person name="Craig J.E."/>
            <person name="Stinchcombe J.R."/>
        </authorList>
    </citation>
    <scope>NUCLEOTIDE SEQUENCE [LARGE SCALE GENOMIC DNA]</scope>
    <source>
        <strain evidence="4 5">T173</strain>
    </source>
</reference>
<keyword evidence="1" id="KW-0175">Coiled coil</keyword>
<evidence type="ECO:0000313" key="4">
    <source>
        <dbReference type="EMBL" id="MBM3091430.1"/>
    </source>
</evidence>
<feature type="domain" description="CusB-like beta-barrel" evidence="3">
    <location>
        <begin position="235"/>
        <end position="277"/>
    </location>
</feature>
<dbReference type="InterPro" id="IPR058792">
    <property type="entry name" value="Beta-barrel_RND_2"/>
</dbReference>
<evidence type="ECO:0000256" key="1">
    <source>
        <dbReference type="SAM" id="Coils"/>
    </source>
</evidence>
<feature type="coiled-coil region" evidence="1">
    <location>
        <begin position="140"/>
        <end position="195"/>
    </location>
</feature>
<dbReference type="Pfam" id="PF25917">
    <property type="entry name" value="BSH_RND"/>
    <property type="match status" value="1"/>
</dbReference>
<dbReference type="Gene3D" id="2.40.30.170">
    <property type="match status" value="1"/>
</dbReference>
<name>A0AAW4FMZ4_9HYPH</name>
<dbReference type="EMBL" id="WXFA01000005">
    <property type="protein sequence ID" value="MBM3091430.1"/>
    <property type="molecule type" value="Genomic_DNA"/>
</dbReference>
<gene>
    <name evidence="4" type="ORF">GFB56_11450</name>
</gene>
<protein>
    <submittedName>
        <fullName evidence="4">HlyD family efflux transporter periplasmic adaptor subunit</fullName>
    </submittedName>
</protein>
<dbReference type="PANTHER" id="PTHR30386:SF24">
    <property type="entry name" value="MULTIDRUG RESISTANCE EFFLUX PUMP"/>
    <property type="match status" value="1"/>
</dbReference>
<dbReference type="Gene3D" id="1.10.287.470">
    <property type="entry name" value="Helix hairpin bin"/>
    <property type="match status" value="1"/>
</dbReference>
<sequence>MGIGLATVIPLGWGQWVAGFTDQSTDNAYLRADITPVSTQIGGLVRAVLVRDFERVHAGDILAEIDPAEYLAKVSRVRAAVSAAEAAIRNVDSRVQLQHRIIAQAQASIQATAADRDRAAAEHGRQKTLARDGWSTGQRLEEALAAIRRFEAQMIEKQAEVDAERQQLDVLGTQREQASAELASRRAELQLAEIELGYTKVIAPTDGVVNVSSVRAGQYVSAGTRVISVVPLPNVYVVANYKETQLGKVRVGQAVTIAVDMFPGERLAGRIEQISPASGSEFALLPADNATGNFTKVAQRIAVKIALTDVPEGLRQQLRPGMSVVSTIHTDTPAKL</sequence>
<dbReference type="Pfam" id="PF25954">
    <property type="entry name" value="Beta-barrel_RND_2"/>
    <property type="match status" value="1"/>
</dbReference>
<evidence type="ECO:0000259" key="3">
    <source>
        <dbReference type="Pfam" id="PF25954"/>
    </source>
</evidence>
<dbReference type="AlphaFoldDB" id="A0AAW4FMZ4"/>
<accession>A0AAW4FMZ4</accession>
<evidence type="ECO:0000313" key="5">
    <source>
        <dbReference type="Proteomes" id="UP000744980"/>
    </source>
</evidence>
<proteinExistence type="predicted"/>
<dbReference type="Proteomes" id="UP000744980">
    <property type="component" value="Unassembled WGS sequence"/>
</dbReference>
<dbReference type="PANTHER" id="PTHR30386">
    <property type="entry name" value="MEMBRANE FUSION SUBUNIT OF EMRAB-TOLC MULTIDRUG EFFLUX PUMP"/>
    <property type="match status" value="1"/>
</dbReference>
<organism evidence="4 5">
    <name type="scientific">Ensifer canadensis</name>
    <dbReference type="NCBI Taxonomy" id="555315"/>
    <lineage>
        <taxon>Bacteria</taxon>
        <taxon>Pseudomonadati</taxon>
        <taxon>Pseudomonadota</taxon>
        <taxon>Alphaproteobacteria</taxon>
        <taxon>Hyphomicrobiales</taxon>
        <taxon>Rhizobiaceae</taxon>
        <taxon>Sinorhizobium/Ensifer group</taxon>
        <taxon>Ensifer</taxon>
    </lineage>
</organism>
<feature type="domain" description="Multidrug resistance protein MdtA-like barrel-sandwich hybrid" evidence="2">
    <location>
        <begin position="37"/>
        <end position="229"/>
    </location>
</feature>
<keyword evidence="5" id="KW-1185">Reference proteome</keyword>
<comment type="caution">
    <text evidence="4">The sequence shown here is derived from an EMBL/GenBank/DDBJ whole genome shotgun (WGS) entry which is preliminary data.</text>
</comment>